<protein>
    <submittedName>
        <fullName evidence="1">Uncharacterized protein</fullName>
    </submittedName>
</protein>
<organism evidence="1">
    <name type="scientific">Mus musculus</name>
    <name type="common">Mouse</name>
    <dbReference type="NCBI Taxonomy" id="10090"/>
    <lineage>
        <taxon>Eukaryota</taxon>
        <taxon>Metazoa</taxon>
        <taxon>Chordata</taxon>
        <taxon>Craniata</taxon>
        <taxon>Vertebrata</taxon>
        <taxon>Euteleostomi</taxon>
        <taxon>Mammalia</taxon>
        <taxon>Eutheria</taxon>
        <taxon>Euarchontoglires</taxon>
        <taxon>Glires</taxon>
        <taxon>Rodentia</taxon>
        <taxon>Myomorpha</taxon>
        <taxon>Muroidea</taxon>
        <taxon>Muridae</taxon>
        <taxon>Murinae</taxon>
        <taxon>Mus</taxon>
        <taxon>Mus</taxon>
    </lineage>
</organism>
<reference evidence="1" key="3">
    <citation type="journal article" date="2000" name="Genome Res.">
        <title>RIKEN integrated sequence analysis (RISA) system--384-format sequencing pipeline with 384 multicapillary sequencer.</title>
        <authorList>
            <person name="Shibata K."/>
            <person name="Itoh M."/>
            <person name="Aizawa K."/>
            <person name="Nagaoka S."/>
            <person name="Sasaki N."/>
            <person name="Carninci P."/>
            <person name="Konno H."/>
            <person name="Akiyama J."/>
            <person name="Nishi K."/>
            <person name="Kitsunai T."/>
            <person name="Tashiro H."/>
            <person name="Itoh M."/>
            <person name="Sumi N."/>
            <person name="Ishii Y."/>
            <person name="Nakamura S."/>
            <person name="Hazama M."/>
            <person name="Nishine T."/>
            <person name="Harada A."/>
            <person name="Yamamoto R."/>
            <person name="Matsumoto H."/>
            <person name="Sakaguchi S."/>
            <person name="Ikegami T."/>
            <person name="Kashiwagi K."/>
            <person name="Fujiwake S."/>
            <person name="Inoue K."/>
            <person name="Togawa Y."/>
            <person name="Izawa M."/>
            <person name="Ohara E."/>
            <person name="Watahiki M."/>
            <person name="Yoneda Y."/>
            <person name="Ishikawa T."/>
            <person name="Ozawa K."/>
            <person name="Tanaka T."/>
            <person name="Matsuura S."/>
            <person name="Kawai J."/>
            <person name="Okazaki Y."/>
            <person name="Muramatsu M."/>
            <person name="Inoue Y."/>
            <person name="Kira A."/>
            <person name="Hayashizaki Y."/>
        </authorList>
    </citation>
    <scope>NUCLEOTIDE SEQUENCE</scope>
    <source>
        <strain evidence="1">C57BL/6J</strain>
        <tissue evidence="1">Cerebellum</tissue>
    </source>
</reference>
<name>Q8C4H4_MOUSE</name>
<dbReference type="MGI" id="MGI:3642033">
    <property type="gene designation" value="Gm9921"/>
</dbReference>
<feature type="non-terminal residue" evidence="1">
    <location>
        <position position="1"/>
    </location>
</feature>
<reference evidence="1" key="4">
    <citation type="journal article" date="2001" name="Nature">
        <title>Functional annotation of a full-length mouse cDNA collection.</title>
        <authorList>
            <consortium name="The RIKEN Genome Exploration Research Group Phase II Team and the FANTOM Consortium"/>
        </authorList>
    </citation>
    <scope>NUCLEOTIDE SEQUENCE</scope>
    <source>
        <strain evidence="1">C57BL/6J</strain>
        <tissue evidence="1">Cerebellum</tissue>
    </source>
</reference>
<sequence>ERRSLAISCSFLLQFSYNLETNTLIKDLSSDTQWLDYGALRLSPSVWGRSVTAYCCGRPAKLKRKTAYGEGITNGCMICPYFSCSLLLSIYTPLLTLPLEYWCFFAPQKLKIWQVEVPSSSPEVVFLEL</sequence>
<reference evidence="1" key="6">
    <citation type="submission" date="2002-04" db="EMBL/GenBank/DDBJ databases">
        <authorList>
            <person name="Adachi J."/>
            <person name="Aizawa K."/>
            <person name="Akimura T."/>
            <person name="Arakawa T."/>
            <person name="Bono H."/>
            <person name="Carninci P."/>
            <person name="Fukuda S."/>
            <person name="Furuno M."/>
            <person name="Hanagaki T."/>
            <person name="Hara A."/>
            <person name="Hashizume W."/>
            <person name="Hayashida K."/>
            <person name="Hayatsu N."/>
            <person name="Hiramoto K."/>
            <person name="Hiraoka T."/>
            <person name="Hirozane T."/>
            <person name="Hori F."/>
            <person name="Imotani K."/>
            <person name="Ishii Y."/>
            <person name="Itoh M."/>
            <person name="Kagawa I."/>
            <person name="Kasukawa T."/>
            <person name="Katoh H."/>
            <person name="Kawai J."/>
            <person name="Kojima Y."/>
            <person name="Kondo S."/>
            <person name="Konno H."/>
            <person name="Kouda M."/>
            <person name="Koya S."/>
            <person name="Kurihara C."/>
            <person name="Matsuyama T."/>
            <person name="Miyazaki A."/>
            <person name="Murata M."/>
            <person name="Nakamura M."/>
            <person name="Nishi K."/>
            <person name="Nomura K."/>
            <person name="Numazaki R."/>
            <person name="Ohno M."/>
            <person name="Ohsato N."/>
            <person name="Okazaki Y."/>
            <person name="Saito R."/>
            <person name="Saitoh H."/>
            <person name="Sakai C."/>
            <person name="Sakai K."/>
            <person name="Sakazume N."/>
            <person name="Sano H."/>
            <person name="Sasaki D."/>
            <person name="Shibata K."/>
            <person name="Shinagawa A."/>
            <person name="Shiraki T."/>
            <person name="Sogabe Y."/>
            <person name="Tagami M."/>
            <person name="Tagawa A."/>
            <person name="Takahashi F."/>
            <person name="Takaku-Akahira S."/>
            <person name="Takeda Y."/>
            <person name="Tanaka T."/>
            <person name="Tomaru A."/>
            <person name="Toya T."/>
            <person name="Yasunishi A."/>
            <person name="Muramatsu M."/>
            <person name="Hayashizaki Y."/>
        </authorList>
    </citation>
    <scope>NUCLEOTIDE SEQUENCE</scope>
    <source>
        <strain evidence="1">C57BL/6J</strain>
        <tissue evidence="1">Cerebellum</tissue>
    </source>
</reference>
<evidence type="ECO:0000313" key="2">
    <source>
        <dbReference type="MGI" id="MGI:3642033"/>
    </source>
</evidence>
<evidence type="ECO:0000313" key="1">
    <source>
        <dbReference type="EMBL" id="BAC38426.1"/>
    </source>
</evidence>
<gene>
    <name evidence="2" type="primary">Gm9921</name>
</gene>
<dbReference type="EMBL" id="AK082156">
    <property type="protein sequence ID" value="BAC38426.1"/>
    <property type="molecule type" value="mRNA"/>
</dbReference>
<reference evidence="1" key="7">
    <citation type="journal article" date="2005" name="Science">
        <title>The Transcriptional Landscape of the Mammalian Genome.</title>
        <authorList>
            <consortium name="The FANTOM Consortium"/>
            <consortium name="Riken Genome Exploration Research Group and Genome Science Group (Genome Network Project Core Group)"/>
        </authorList>
    </citation>
    <scope>NUCLEOTIDE SEQUENCE</scope>
    <source>
        <strain evidence="1">C57BL/6J</strain>
        <tissue evidence="1">Cerebellum</tissue>
    </source>
</reference>
<reference evidence="1" key="8">
    <citation type="journal article" date="2005" name="Science">
        <title>Antisense Transcription in the Mammalian Transcriptome.</title>
        <authorList>
            <consortium name="RIKEN Genome Exploration Research Group and Genome Science Group (Genome Network Project Core Group) and the FANTOM Consortium"/>
        </authorList>
    </citation>
    <scope>NUCLEOTIDE SEQUENCE</scope>
    <source>
        <strain evidence="1">C57BL/6J</strain>
        <tissue evidence="1">Cerebellum</tissue>
    </source>
</reference>
<reference evidence="1" key="1">
    <citation type="journal article" date="1999" name="Methods Enzymol.">
        <title>High-efficiency full-length cDNA cloning.</title>
        <authorList>
            <person name="Carninci P."/>
            <person name="Hayashizaki Y."/>
        </authorList>
    </citation>
    <scope>NUCLEOTIDE SEQUENCE</scope>
    <source>
        <strain evidence="1">C57BL/6J</strain>
        <tissue evidence="1">Cerebellum</tissue>
    </source>
</reference>
<reference evidence="1" key="2">
    <citation type="journal article" date="2000" name="Genome Res.">
        <title>Normalization and subtraction of cap-trapper-selected cDNAs to prepare full-length cDNA libraries for rapid discovery of new genes.</title>
        <authorList>
            <person name="Carninci P."/>
            <person name="Shibata Y."/>
            <person name="Hayatsu N."/>
            <person name="Sugahara Y."/>
            <person name="Shibata K."/>
            <person name="Itoh M."/>
            <person name="Konno H."/>
            <person name="Okazaki Y."/>
            <person name="Muramatsu M."/>
            <person name="Hayashizaki Y."/>
        </authorList>
    </citation>
    <scope>NUCLEOTIDE SEQUENCE</scope>
    <source>
        <strain evidence="1">C57BL/6J</strain>
        <tissue evidence="1">Cerebellum</tissue>
    </source>
</reference>
<dbReference type="AlphaFoldDB" id="Q8C4H4"/>
<accession>Q8C4H4</accession>
<proteinExistence type="evidence at transcript level"/>
<reference evidence="1" key="5">
    <citation type="journal article" date="2002" name="Nature">
        <title>Analysis of the mouse transcriptome based on functional annotation of 60,770 full-length cDNAs.</title>
        <authorList>
            <consortium name="The FANTOM Consortium and the RIKEN Genome Exploration Research Group Phase I and II Team"/>
        </authorList>
    </citation>
    <scope>NUCLEOTIDE SEQUENCE</scope>
    <source>
        <strain evidence="1">C57BL/6J</strain>
        <tissue evidence="1">Cerebellum</tissue>
    </source>
</reference>
<dbReference type="AGR" id="MGI:3642033"/>